<organism evidence="1 2">
    <name type="scientific">Shigella dysenteriae</name>
    <dbReference type="NCBI Taxonomy" id="622"/>
    <lineage>
        <taxon>Bacteria</taxon>
        <taxon>Pseudomonadati</taxon>
        <taxon>Pseudomonadota</taxon>
        <taxon>Gammaproteobacteria</taxon>
        <taxon>Enterobacterales</taxon>
        <taxon>Enterobacteriaceae</taxon>
        <taxon>Shigella</taxon>
    </lineage>
</organism>
<proteinExistence type="predicted"/>
<gene>
    <name evidence="1" type="ORF">C5K18_29645</name>
</gene>
<evidence type="ECO:0000313" key="1">
    <source>
        <dbReference type="EMBL" id="PQM94434.1"/>
    </source>
</evidence>
<accession>A0A2S8D3R3</accession>
<dbReference type="AlphaFoldDB" id="A0A2S8D3R3"/>
<evidence type="ECO:0000313" key="2">
    <source>
        <dbReference type="Proteomes" id="UP000238186"/>
    </source>
</evidence>
<dbReference type="Proteomes" id="UP000238186">
    <property type="component" value="Unassembled WGS sequence"/>
</dbReference>
<comment type="caution">
    <text evidence="1">The sequence shown here is derived from an EMBL/GenBank/DDBJ whole genome shotgun (WGS) entry which is preliminary data.</text>
</comment>
<sequence length="64" mass="7417">MLLLFLLKELGDWLRFAWQSPSQIFLGCRGAALTQSRSDSGVYTGLLLCKPYRPRFCSLFRFLK</sequence>
<protein>
    <submittedName>
        <fullName evidence="1">Uncharacterized protein</fullName>
    </submittedName>
</protein>
<dbReference type="EMBL" id="PUGT01000731">
    <property type="protein sequence ID" value="PQM94434.1"/>
    <property type="molecule type" value="Genomic_DNA"/>
</dbReference>
<reference evidence="1 2" key="1">
    <citation type="submission" date="2018-02" db="EMBL/GenBank/DDBJ databases">
        <title>Distribution and characterization of Shiga toxin converting temperate phage carried by Shigella flexneri in Hispaniola.</title>
        <authorList>
            <person name="Fogolari M."/>
            <person name="Mavian C."/>
            <person name="Angeletti S."/>
            <person name="Salemi M."/>
            <person name="Lampel K.A."/>
            <person name="Maurelli A.T."/>
        </authorList>
    </citation>
    <scope>NUCLEOTIDE SEQUENCE [LARGE SCALE GENOMIC DNA]</scope>
    <source>
        <strain evidence="1 2">BS979</strain>
    </source>
</reference>
<name>A0A2S8D3R3_SHIDY</name>